<reference evidence="3" key="1">
    <citation type="journal article" date="2023" name="Mol. Phylogenet. Evol.">
        <title>Genome-scale phylogeny and comparative genomics of the fungal order Sordariales.</title>
        <authorList>
            <person name="Hensen N."/>
            <person name="Bonometti L."/>
            <person name="Westerberg I."/>
            <person name="Brannstrom I.O."/>
            <person name="Guillou S."/>
            <person name="Cros-Aarteil S."/>
            <person name="Calhoun S."/>
            <person name="Haridas S."/>
            <person name="Kuo A."/>
            <person name="Mondo S."/>
            <person name="Pangilinan J."/>
            <person name="Riley R."/>
            <person name="LaButti K."/>
            <person name="Andreopoulos B."/>
            <person name="Lipzen A."/>
            <person name="Chen C."/>
            <person name="Yan M."/>
            <person name="Daum C."/>
            <person name="Ng V."/>
            <person name="Clum A."/>
            <person name="Steindorff A."/>
            <person name="Ohm R.A."/>
            <person name="Martin F."/>
            <person name="Silar P."/>
            <person name="Natvig D.O."/>
            <person name="Lalanne C."/>
            <person name="Gautier V."/>
            <person name="Ament-Velasquez S.L."/>
            <person name="Kruys A."/>
            <person name="Hutchinson M.I."/>
            <person name="Powell A.J."/>
            <person name="Barry K."/>
            <person name="Miller A.N."/>
            <person name="Grigoriev I.V."/>
            <person name="Debuchy R."/>
            <person name="Gladieux P."/>
            <person name="Hiltunen Thoren M."/>
            <person name="Johannesson H."/>
        </authorList>
    </citation>
    <scope>NUCLEOTIDE SEQUENCE</scope>
    <source>
        <strain evidence="3">CBS 955.72</strain>
    </source>
</reference>
<name>A0AAJ0H767_9PEZI</name>
<sequence>SPLGLFRLIVHQALKQAPSVFYDLIGTFRQRCEEMGKPGEAWQWHQKELWRLLEVLLPQILKDHPVWLFVNALDECGEENAIRVVRGFKFLLGSLHTSSSHADLKGFHVCFSCRHFPILALNVKFEVCLKDENQNDISAFVLNQLAGFQKTIVSALPSTIAYRAYGSFTWARVMVERVFELECEGKVTEYIEGKALSLKTESEDSTFHPLLQ</sequence>
<dbReference type="EMBL" id="JAUIQD010000008">
    <property type="protein sequence ID" value="KAK3341924.1"/>
    <property type="molecule type" value="Genomic_DNA"/>
</dbReference>
<comment type="caution">
    <text evidence="3">The sequence shown here is derived from an EMBL/GenBank/DDBJ whole genome shotgun (WGS) entry which is preliminary data.</text>
</comment>
<gene>
    <name evidence="3" type="ORF">B0T25DRAFT_420808</name>
</gene>
<proteinExistence type="predicted"/>
<keyword evidence="1" id="KW-0677">Repeat</keyword>
<reference evidence="3" key="2">
    <citation type="submission" date="2023-06" db="EMBL/GenBank/DDBJ databases">
        <authorList>
            <consortium name="Lawrence Berkeley National Laboratory"/>
            <person name="Haridas S."/>
            <person name="Hensen N."/>
            <person name="Bonometti L."/>
            <person name="Westerberg I."/>
            <person name="Brannstrom I.O."/>
            <person name="Guillou S."/>
            <person name="Cros-Aarteil S."/>
            <person name="Calhoun S."/>
            <person name="Kuo A."/>
            <person name="Mondo S."/>
            <person name="Pangilinan J."/>
            <person name="Riley R."/>
            <person name="Labutti K."/>
            <person name="Andreopoulos B."/>
            <person name="Lipzen A."/>
            <person name="Chen C."/>
            <person name="Yanf M."/>
            <person name="Daum C."/>
            <person name="Ng V."/>
            <person name="Clum A."/>
            <person name="Steindorff A."/>
            <person name="Ohm R."/>
            <person name="Martin F."/>
            <person name="Silar P."/>
            <person name="Natvig D."/>
            <person name="Lalanne C."/>
            <person name="Gautier V."/>
            <person name="Ament-Velasquez S.L."/>
            <person name="Kruys A."/>
            <person name="Hutchinson M.I."/>
            <person name="Powell A.J."/>
            <person name="Barry K."/>
            <person name="Miller A.N."/>
            <person name="Grigoriev I.V."/>
            <person name="Debuchy R."/>
            <person name="Gladieux P."/>
            <person name="Thoren M.H."/>
            <person name="Johannesson H."/>
        </authorList>
    </citation>
    <scope>NUCLEOTIDE SEQUENCE</scope>
    <source>
        <strain evidence="3">CBS 955.72</strain>
    </source>
</reference>
<evidence type="ECO:0000313" key="3">
    <source>
        <dbReference type="EMBL" id="KAK3341924.1"/>
    </source>
</evidence>
<dbReference type="PANTHER" id="PTHR10039">
    <property type="entry name" value="AMELOGENIN"/>
    <property type="match status" value="1"/>
</dbReference>
<evidence type="ECO:0000256" key="1">
    <source>
        <dbReference type="ARBA" id="ARBA00022737"/>
    </source>
</evidence>
<evidence type="ECO:0000313" key="4">
    <source>
        <dbReference type="Proteomes" id="UP001275084"/>
    </source>
</evidence>
<organism evidence="3 4">
    <name type="scientific">Lasiosphaeria hispida</name>
    <dbReference type="NCBI Taxonomy" id="260671"/>
    <lineage>
        <taxon>Eukaryota</taxon>
        <taxon>Fungi</taxon>
        <taxon>Dikarya</taxon>
        <taxon>Ascomycota</taxon>
        <taxon>Pezizomycotina</taxon>
        <taxon>Sordariomycetes</taxon>
        <taxon>Sordariomycetidae</taxon>
        <taxon>Sordariales</taxon>
        <taxon>Lasiosphaeriaceae</taxon>
        <taxon>Lasiosphaeria</taxon>
    </lineage>
</organism>
<accession>A0AAJ0H767</accession>
<dbReference type="AlphaFoldDB" id="A0AAJ0H767"/>
<dbReference type="InterPro" id="IPR056884">
    <property type="entry name" value="NPHP3-like_N"/>
</dbReference>
<dbReference type="Pfam" id="PF24883">
    <property type="entry name" value="NPHP3_N"/>
    <property type="match status" value="1"/>
</dbReference>
<keyword evidence="4" id="KW-1185">Reference proteome</keyword>
<feature type="non-terminal residue" evidence="3">
    <location>
        <position position="1"/>
    </location>
</feature>
<protein>
    <recommendedName>
        <fullName evidence="2">Nephrocystin 3-like N-terminal domain-containing protein</fullName>
    </recommendedName>
</protein>
<dbReference type="Proteomes" id="UP001275084">
    <property type="component" value="Unassembled WGS sequence"/>
</dbReference>
<feature type="non-terminal residue" evidence="3">
    <location>
        <position position="212"/>
    </location>
</feature>
<evidence type="ECO:0000259" key="2">
    <source>
        <dbReference type="Pfam" id="PF24883"/>
    </source>
</evidence>
<feature type="domain" description="Nephrocystin 3-like N-terminal" evidence="2">
    <location>
        <begin position="2"/>
        <end position="114"/>
    </location>
</feature>